<dbReference type="Proteomes" id="UP000003571">
    <property type="component" value="Unassembled WGS sequence"/>
</dbReference>
<name>H7ENI7_9SPIR</name>
<gene>
    <name evidence="1" type="ORF">TresaDRAFT_0740</name>
</gene>
<dbReference type="AlphaFoldDB" id="H7ENI7"/>
<accession>H7ENI7</accession>
<dbReference type="RefSeq" id="WP_002706084.1">
    <property type="nucleotide sequence ID" value="NZ_AGRW01000053.1"/>
</dbReference>
<keyword evidence="2" id="KW-1185">Reference proteome</keyword>
<organism evidence="1 2">
    <name type="scientific">Treponema saccharophilum DSM 2985</name>
    <dbReference type="NCBI Taxonomy" id="907348"/>
    <lineage>
        <taxon>Bacteria</taxon>
        <taxon>Pseudomonadati</taxon>
        <taxon>Spirochaetota</taxon>
        <taxon>Spirochaetia</taxon>
        <taxon>Spirochaetales</taxon>
        <taxon>Treponemataceae</taxon>
        <taxon>Treponema</taxon>
    </lineage>
</organism>
<proteinExistence type="predicted"/>
<dbReference type="EMBL" id="AGRW01000053">
    <property type="protein sequence ID" value="EIC00915.1"/>
    <property type="molecule type" value="Genomic_DNA"/>
</dbReference>
<protein>
    <submittedName>
        <fullName evidence="1">Uncharacterized protein</fullName>
    </submittedName>
</protein>
<reference evidence="1 2" key="1">
    <citation type="submission" date="2011-09" db="EMBL/GenBank/DDBJ databases">
        <title>The draft genome of Treponema saccharophilum DSM 2985.</title>
        <authorList>
            <consortium name="US DOE Joint Genome Institute (JGI-PGF)"/>
            <person name="Lucas S."/>
            <person name="Copeland A."/>
            <person name="Lapidus A."/>
            <person name="Glavina del Rio T."/>
            <person name="Dalin E."/>
            <person name="Tice H."/>
            <person name="Bruce D."/>
            <person name="Goodwin L."/>
            <person name="Pitluck S."/>
            <person name="Peters L."/>
            <person name="Kyrpides N."/>
            <person name="Mavromatis K."/>
            <person name="Ivanova N."/>
            <person name="Markowitz V."/>
            <person name="Cheng J.-F."/>
            <person name="Hugenholtz P."/>
            <person name="Woyke T."/>
            <person name="Wu D."/>
            <person name="Gronow S."/>
            <person name="Wellnitz S."/>
            <person name="Brambilla E."/>
            <person name="Klenk H.-P."/>
            <person name="Eisen J.A."/>
        </authorList>
    </citation>
    <scope>NUCLEOTIDE SEQUENCE [LARGE SCALE GENOMIC DNA]</scope>
    <source>
        <strain evidence="1 2">DSM 2985</strain>
    </source>
</reference>
<evidence type="ECO:0000313" key="2">
    <source>
        <dbReference type="Proteomes" id="UP000003571"/>
    </source>
</evidence>
<comment type="caution">
    <text evidence="1">The sequence shown here is derived from an EMBL/GenBank/DDBJ whole genome shotgun (WGS) entry which is preliminary data.</text>
</comment>
<evidence type="ECO:0000313" key="1">
    <source>
        <dbReference type="EMBL" id="EIC00915.1"/>
    </source>
</evidence>
<sequence>MQAKSHSPAAKIRQEKFSVTFAEKVSDFLKILSDFFAMAGFLGGALLCSEK</sequence>
<dbReference type="PATRIC" id="fig|907348.3.peg.2510"/>
<dbReference type="STRING" id="907348.TresaDRAFT_0740"/>